<dbReference type="CDD" id="cd06466">
    <property type="entry name" value="p23_CS_SGT1_like"/>
    <property type="match status" value="1"/>
</dbReference>
<dbReference type="InterPro" id="IPR007699">
    <property type="entry name" value="SGS_dom"/>
</dbReference>
<dbReference type="PANTHER" id="PTHR45862">
    <property type="entry name" value="PROTEIN SGT1 HOMOLOG"/>
    <property type="match status" value="1"/>
</dbReference>
<dbReference type="Pfam" id="PF04969">
    <property type="entry name" value="CS"/>
    <property type="match status" value="1"/>
</dbReference>
<dbReference type="AlphaFoldDB" id="A0A8S1E855"/>
<proteinExistence type="predicted"/>
<dbReference type="PROSITE" id="PS51048">
    <property type="entry name" value="SGS"/>
    <property type="match status" value="1"/>
</dbReference>
<dbReference type="GO" id="GO:0051087">
    <property type="term" value="F:protein-folding chaperone binding"/>
    <property type="evidence" value="ECO:0007669"/>
    <property type="project" value="InterPro"/>
</dbReference>
<dbReference type="InterPro" id="IPR044563">
    <property type="entry name" value="Sgt1-like"/>
</dbReference>
<dbReference type="EMBL" id="CADEPM010000001">
    <property type="protein sequence ID" value="CAB3397701.1"/>
    <property type="molecule type" value="Genomic_DNA"/>
</dbReference>
<evidence type="ECO:0008006" key="5">
    <source>
        <dbReference type="Google" id="ProtNLM"/>
    </source>
</evidence>
<keyword evidence="4" id="KW-1185">Reference proteome</keyword>
<protein>
    <recommendedName>
        <fullName evidence="5">SGS domain-containing protein</fullName>
    </recommendedName>
</protein>
<sequence length="196" mass="22353">MPGQPKFDWFQSESEVALNILKKGVPLEECIVTYSDRRLTVQQNDEVLFTDVLFSEVDKDHFVVKCTPSKIELKMPKKVRGERWTSLLASTECAPTGAMMAPGPITETPTFFKKNWDAIEKAAIQEEEQEKTVGDEATNHWFKTLYQNASDDVKKAMIKSYQESGGTVLSTNWEDIKSRKVEVQPPDCMEYKKYAS</sequence>
<organism evidence="3 4">
    <name type="scientific">Caenorhabditis bovis</name>
    <dbReference type="NCBI Taxonomy" id="2654633"/>
    <lineage>
        <taxon>Eukaryota</taxon>
        <taxon>Metazoa</taxon>
        <taxon>Ecdysozoa</taxon>
        <taxon>Nematoda</taxon>
        <taxon>Chromadorea</taxon>
        <taxon>Rhabditida</taxon>
        <taxon>Rhabditina</taxon>
        <taxon>Rhabditomorpha</taxon>
        <taxon>Rhabditoidea</taxon>
        <taxon>Rhabditidae</taxon>
        <taxon>Peloderinae</taxon>
        <taxon>Caenorhabditis</taxon>
    </lineage>
</organism>
<dbReference type="Pfam" id="PF05002">
    <property type="entry name" value="SGS"/>
    <property type="match status" value="1"/>
</dbReference>
<dbReference type="Proteomes" id="UP000494206">
    <property type="component" value="Unassembled WGS sequence"/>
</dbReference>
<dbReference type="InterPro" id="IPR008978">
    <property type="entry name" value="HSP20-like_chaperone"/>
</dbReference>
<comment type="caution">
    <text evidence="3">The sequence shown here is derived from an EMBL/GenBank/DDBJ whole genome shotgun (WGS) entry which is preliminary data.</text>
</comment>
<dbReference type="InterPro" id="IPR007052">
    <property type="entry name" value="CS_dom"/>
</dbReference>
<evidence type="ECO:0000259" key="1">
    <source>
        <dbReference type="PROSITE" id="PS51048"/>
    </source>
</evidence>
<evidence type="ECO:0000313" key="4">
    <source>
        <dbReference type="Proteomes" id="UP000494206"/>
    </source>
</evidence>
<reference evidence="3 4" key="1">
    <citation type="submission" date="2020-04" db="EMBL/GenBank/DDBJ databases">
        <authorList>
            <person name="Laetsch R D."/>
            <person name="Stevens L."/>
            <person name="Kumar S."/>
            <person name="Blaxter L. M."/>
        </authorList>
    </citation>
    <scope>NUCLEOTIDE SEQUENCE [LARGE SCALE GENOMIC DNA]</scope>
</reference>
<feature type="domain" description="SGS" evidence="1">
    <location>
        <begin position="104"/>
        <end position="196"/>
    </location>
</feature>
<dbReference type="Gene3D" id="2.60.40.790">
    <property type="match status" value="1"/>
</dbReference>
<feature type="domain" description="CS" evidence="2">
    <location>
        <begin position="2"/>
        <end position="88"/>
    </location>
</feature>
<name>A0A8S1E855_9PELO</name>
<accession>A0A8S1E855</accession>
<evidence type="ECO:0000259" key="2">
    <source>
        <dbReference type="PROSITE" id="PS51203"/>
    </source>
</evidence>
<dbReference type="PROSITE" id="PS51203">
    <property type="entry name" value="CS"/>
    <property type="match status" value="1"/>
</dbReference>
<gene>
    <name evidence="3" type="ORF">CBOVIS_LOCUS1076</name>
</gene>
<dbReference type="OrthoDB" id="1898560at2759"/>
<evidence type="ECO:0000313" key="3">
    <source>
        <dbReference type="EMBL" id="CAB3397701.1"/>
    </source>
</evidence>
<dbReference type="SUPFAM" id="SSF49764">
    <property type="entry name" value="HSP20-like chaperones"/>
    <property type="match status" value="1"/>
</dbReference>